<dbReference type="PANTHER" id="PTHR33336">
    <property type="entry name" value="QUINOL MONOOXYGENASE YGIN-RELATED"/>
    <property type="match status" value="1"/>
</dbReference>
<dbReference type="EMBL" id="NGMO01000001">
    <property type="protein sequence ID" value="OTP12375.1"/>
    <property type="molecule type" value="Genomic_DNA"/>
</dbReference>
<evidence type="ECO:0000259" key="1">
    <source>
        <dbReference type="PROSITE" id="PS51725"/>
    </source>
</evidence>
<dbReference type="Pfam" id="PF03992">
    <property type="entry name" value="ABM"/>
    <property type="match status" value="1"/>
</dbReference>
<dbReference type="Gene3D" id="3.30.70.100">
    <property type="match status" value="1"/>
</dbReference>
<dbReference type="InterPro" id="IPR007138">
    <property type="entry name" value="ABM_dom"/>
</dbReference>
<dbReference type="InterPro" id="IPR050744">
    <property type="entry name" value="AI-2_Isomerase_LsrG"/>
</dbReference>
<protein>
    <recommendedName>
        <fullName evidence="1">ABM domain-containing protein</fullName>
    </recommendedName>
</protein>
<keyword evidence="3" id="KW-1185">Reference proteome</keyword>
<dbReference type="InterPro" id="IPR011008">
    <property type="entry name" value="Dimeric_a/b-barrel"/>
</dbReference>
<dbReference type="GO" id="GO:0003824">
    <property type="term" value="F:catalytic activity"/>
    <property type="evidence" value="ECO:0007669"/>
    <property type="project" value="TreeGrafter"/>
</dbReference>
<comment type="caution">
    <text evidence="2">The sequence shown here is derived from an EMBL/GenBank/DDBJ whole genome shotgun (WGS) entry which is preliminary data.</text>
</comment>
<dbReference type="RefSeq" id="WP_086283798.1">
    <property type="nucleotide sequence ID" value="NZ_NGMO01000001.1"/>
</dbReference>
<name>A0A2C9XQA4_9ENTE</name>
<dbReference type="PANTHER" id="PTHR33336:SF3">
    <property type="entry name" value="ABM DOMAIN-CONTAINING PROTEIN"/>
    <property type="match status" value="1"/>
</dbReference>
<dbReference type="AlphaFoldDB" id="A0A2C9XQA4"/>
<evidence type="ECO:0000313" key="2">
    <source>
        <dbReference type="EMBL" id="OTP12375.1"/>
    </source>
</evidence>
<accession>A0A2C9XQA4</accession>
<evidence type="ECO:0000313" key="3">
    <source>
        <dbReference type="Proteomes" id="UP000194933"/>
    </source>
</evidence>
<dbReference type="STRING" id="1987383.A5844_000608"/>
<dbReference type="Proteomes" id="UP000194933">
    <property type="component" value="Unassembled WGS sequence"/>
</dbReference>
<proteinExistence type="predicted"/>
<dbReference type="SUPFAM" id="SSF54909">
    <property type="entry name" value="Dimeric alpha+beta barrel"/>
    <property type="match status" value="1"/>
</dbReference>
<sequence>MIVINATFIIKEEKRNEFLAAINELIAATKQEDGCLYYQLYESTNQENEFVMIENWRDEQAIEVHNQSILLQQLFKKMPEFGEKKTEIVVAKTME</sequence>
<gene>
    <name evidence="2" type="ORF">A5844_000608</name>
</gene>
<reference evidence="2 3" key="1">
    <citation type="submission" date="2017-05" db="EMBL/GenBank/DDBJ databases">
        <title>The Genome Sequence of Enterococcus sp. 10A9_DIV0425.</title>
        <authorList>
            <consortium name="The Broad Institute Genomics Platform"/>
            <consortium name="The Broad Institute Genomic Center for Infectious Diseases"/>
            <person name="Earl A."/>
            <person name="Manson A."/>
            <person name="Schwartman J."/>
            <person name="Gilmore M."/>
            <person name="Abouelleil A."/>
            <person name="Cao P."/>
            <person name="Chapman S."/>
            <person name="Cusick C."/>
            <person name="Shea T."/>
            <person name="Young S."/>
            <person name="Neafsey D."/>
            <person name="Nusbaum C."/>
            <person name="Birren B."/>
        </authorList>
    </citation>
    <scope>NUCLEOTIDE SEQUENCE [LARGE SCALE GENOMIC DNA]</scope>
    <source>
        <strain evidence="2 3">10A9_DIV0425</strain>
    </source>
</reference>
<organism evidence="2 3">
    <name type="scientific">Candidatus Enterococcus wittei</name>
    <dbReference type="NCBI Taxonomy" id="1987383"/>
    <lineage>
        <taxon>Bacteria</taxon>
        <taxon>Bacillati</taxon>
        <taxon>Bacillota</taxon>
        <taxon>Bacilli</taxon>
        <taxon>Lactobacillales</taxon>
        <taxon>Enterococcaceae</taxon>
        <taxon>Enterococcus</taxon>
    </lineage>
</organism>
<dbReference type="PROSITE" id="PS51725">
    <property type="entry name" value="ABM"/>
    <property type="match status" value="1"/>
</dbReference>
<feature type="domain" description="ABM" evidence="1">
    <location>
        <begin position="2"/>
        <end position="90"/>
    </location>
</feature>